<dbReference type="AlphaFoldDB" id="A0A179GB88"/>
<dbReference type="Proteomes" id="UP000078240">
    <property type="component" value="Unassembled WGS sequence"/>
</dbReference>
<name>A0A179GB88_PURLI</name>
<comment type="caution">
    <text evidence="1">The sequence shown here is derived from an EMBL/GenBank/DDBJ whole genome shotgun (WGS) entry which is preliminary data.</text>
</comment>
<accession>A0A179GB88</accession>
<protein>
    <submittedName>
        <fullName evidence="1">Uncharacterized protein</fullName>
    </submittedName>
</protein>
<sequence length="88" mass="9978">MRQPFPRVPAAGDSFGMYETDGRTNKDGWWWRKSRGGGGGAERHARRVSCLRCCALQTCAGCTYSSSRNAHRERDMDYQVKQKIYLSG</sequence>
<dbReference type="EMBL" id="LSBH01000009">
    <property type="protein sequence ID" value="OAQ74643.1"/>
    <property type="molecule type" value="Genomic_DNA"/>
</dbReference>
<reference evidence="1 2" key="1">
    <citation type="submission" date="2016-01" db="EMBL/GenBank/DDBJ databases">
        <title>Biosynthesis of antibiotic leucinostatins and their inhibition on Phytophthora in bio-control Purpureocillium lilacinum.</title>
        <authorList>
            <person name="Wang G."/>
            <person name="Liu Z."/>
            <person name="Lin R."/>
            <person name="Li E."/>
            <person name="Mao Z."/>
            <person name="Ling J."/>
            <person name="Yin W."/>
            <person name="Xie B."/>
        </authorList>
    </citation>
    <scope>NUCLEOTIDE SEQUENCE [LARGE SCALE GENOMIC DNA]</scope>
    <source>
        <strain evidence="1">PLBJ-1</strain>
    </source>
</reference>
<proteinExistence type="predicted"/>
<organism evidence="1 2">
    <name type="scientific">Purpureocillium lilacinum</name>
    <name type="common">Paecilomyces lilacinus</name>
    <dbReference type="NCBI Taxonomy" id="33203"/>
    <lineage>
        <taxon>Eukaryota</taxon>
        <taxon>Fungi</taxon>
        <taxon>Dikarya</taxon>
        <taxon>Ascomycota</taxon>
        <taxon>Pezizomycotina</taxon>
        <taxon>Sordariomycetes</taxon>
        <taxon>Hypocreomycetidae</taxon>
        <taxon>Hypocreales</taxon>
        <taxon>Ophiocordycipitaceae</taxon>
        <taxon>Purpureocillium</taxon>
    </lineage>
</organism>
<gene>
    <name evidence="1" type="ORF">VFPBJ_09938</name>
</gene>
<evidence type="ECO:0000313" key="1">
    <source>
        <dbReference type="EMBL" id="OAQ74643.1"/>
    </source>
</evidence>
<evidence type="ECO:0000313" key="2">
    <source>
        <dbReference type="Proteomes" id="UP000078240"/>
    </source>
</evidence>